<accession>A0A0K0N657</accession>
<dbReference type="RefSeq" id="YP_009187123.1">
    <property type="nucleotide sequence ID" value="NC_028653.1"/>
</dbReference>
<dbReference type="GeneID" id="26516019"/>
<keyword evidence="4" id="KW-1185">Reference proteome</keyword>
<reference evidence="3 4" key="1">
    <citation type="journal article" date="2015" name="PLoS ONE">
        <title>Lysis to Kill: Evaluation of the Lytic Abilities, and Genomics of Nine Bacteriophages Infective for Gordonia spp. and Their Potential Use in Activated Sludge Foam Biocontrol.</title>
        <authorList>
            <person name="Dyson Z.A."/>
            <person name="Tucci J."/>
            <person name="Seviour R.J."/>
            <person name="Petrovski S."/>
        </authorList>
    </citation>
    <scope>NUCLEOTIDE SEQUENCE [LARGE SCALE GENOMIC DNA]</scope>
</reference>
<sequence length="191" mass="20798">MTIGRTRASRIESLSVTGRRIARSLAEIDPKIFAVYNTDGNPAMDFEVPDLPDRFRHWRNESKPCDLQAEDYIPDDDDDPSGVPAVVPARAARRQCVQDCRFLDICSRDALAAAQAIARHQGSAGRLCGTWAGVTFTGREAKAQYITKLTTLTDQIKSGGRIPWEPSSSNPTTLPSSNGSTLSELESCGLS</sequence>
<dbReference type="Proteomes" id="UP000204476">
    <property type="component" value="Genome"/>
</dbReference>
<organism evidence="3 4">
    <name type="scientific">Gordonia phage GTE8</name>
    <dbReference type="NCBI Taxonomy" id="1647475"/>
    <lineage>
        <taxon>Viruses</taxon>
        <taxon>Duplodnaviria</taxon>
        <taxon>Heunggongvirae</taxon>
        <taxon>Uroviricota</taxon>
        <taxon>Caudoviricetes</taxon>
        <taxon>Zierdtviridae</taxon>
        <taxon>Emilbogenvirinae</taxon>
        <taxon>Foxborovirus</taxon>
        <taxon>Foxborovirus GTE8</taxon>
    </lineage>
</organism>
<feature type="compositionally biased region" description="Low complexity" evidence="1">
    <location>
        <begin position="166"/>
        <end position="183"/>
    </location>
</feature>
<gene>
    <name evidence="3" type="ORF">GTE8_61</name>
</gene>
<feature type="domain" description="4Fe-4S Wbl-type" evidence="2">
    <location>
        <begin position="64"/>
        <end position="141"/>
    </location>
</feature>
<evidence type="ECO:0000259" key="2">
    <source>
        <dbReference type="PROSITE" id="PS51674"/>
    </source>
</evidence>
<proteinExistence type="predicted"/>
<dbReference type="PROSITE" id="PS51674">
    <property type="entry name" value="4FE4S_WBL"/>
    <property type="match status" value="1"/>
</dbReference>
<evidence type="ECO:0000313" key="3">
    <source>
        <dbReference type="EMBL" id="AKJ72404.1"/>
    </source>
</evidence>
<feature type="region of interest" description="Disordered" evidence="1">
    <location>
        <begin position="158"/>
        <end position="191"/>
    </location>
</feature>
<protein>
    <recommendedName>
        <fullName evidence="2">4Fe-4S Wbl-type domain-containing protein</fullName>
    </recommendedName>
</protein>
<dbReference type="InterPro" id="IPR034768">
    <property type="entry name" value="4FE4S_WBL"/>
</dbReference>
<dbReference type="EMBL" id="KR053201">
    <property type="protein sequence ID" value="AKJ72404.1"/>
    <property type="molecule type" value="Genomic_DNA"/>
</dbReference>
<dbReference type="KEGG" id="vg:26516019"/>
<name>A0A0K0N657_9CAUD</name>
<evidence type="ECO:0000313" key="4">
    <source>
        <dbReference type="Proteomes" id="UP000204476"/>
    </source>
</evidence>
<evidence type="ECO:0000256" key="1">
    <source>
        <dbReference type="SAM" id="MobiDB-lite"/>
    </source>
</evidence>